<dbReference type="SUPFAM" id="SSF56796">
    <property type="entry name" value="Dehydroquinate synthase-like"/>
    <property type="match status" value="1"/>
</dbReference>
<evidence type="ECO:0000256" key="2">
    <source>
        <dbReference type="ARBA" id="ARBA00007358"/>
    </source>
</evidence>
<dbReference type="Gene3D" id="1.20.1090.10">
    <property type="entry name" value="Dehydroquinate synthase-like - alpha domain"/>
    <property type="match status" value="1"/>
</dbReference>
<evidence type="ECO:0000259" key="5">
    <source>
        <dbReference type="Pfam" id="PF00465"/>
    </source>
</evidence>
<dbReference type="EMBL" id="FSRM01000002">
    <property type="protein sequence ID" value="SIO47756.1"/>
    <property type="molecule type" value="Genomic_DNA"/>
</dbReference>
<comment type="similarity">
    <text evidence="2">Belongs to the iron-containing alcohol dehydrogenase family.</text>
</comment>
<evidence type="ECO:0000256" key="4">
    <source>
        <dbReference type="ARBA" id="ARBA00023027"/>
    </source>
</evidence>
<feature type="domain" description="Fe-containing alcohol dehydrogenase-like C-terminal" evidence="6">
    <location>
        <begin position="195"/>
        <end position="382"/>
    </location>
</feature>
<dbReference type="Proteomes" id="UP000184693">
    <property type="component" value="Unassembled WGS sequence"/>
</dbReference>
<dbReference type="AlphaFoldDB" id="A0A1N6JUP6"/>
<dbReference type="InterPro" id="IPR056798">
    <property type="entry name" value="ADH_Fe_C"/>
</dbReference>
<feature type="domain" description="Alcohol dehydrogenase iron-type/glycerol dehydrogenase GldA" evidence="5">
    <location>
        <begin position="11"/>
        <end position="184"/>
    </location>
</feature>
<organism evidence="7 8">
    <name type="scientific">Paraburkholderia phenazinium</name>
    <dbReference type="NCBI Taxonomy" id="60549"/>
    <lineage>
        <taxon>Bacteria</taxon>
        <taxon>Pseudomonadati</taxon>
        <taxon>Pseudomonadota</taxon>
        <taxon>Betaproteobacteria</taxon>
        <taxon>Burkholderiales</taxon>
        <taxon>Burkholderiaceae</taxon>
        <taxon>Paraburkholderia</taxon>
    </lineage>
</organism>
<dbReference type="FunFam" id="3.40.50.1970:FF:000003">
    <property type="entry name" value="Alcohol dehydrogenase, iron-containing"/>
    <property type="match status" value="1"/>
</dbReference>
<evidence type="ECO:0000313" key="8">
    <source>
        <dbReference type="Proteomes" id="UP000184693"/>
    </source>
</evidence>
<evidence type="ECO:0000259" key="6">
    <source>
        <dbReference type="Pfam" id="PF25137"/>
    </source>
</evidence>
<dbReference type="GO" id="GO:0004022">
    <property type="term" value="F:alcohol dehydrogenase (NAD+) activity"/>
    <property type="evidence" value="ECO:0007669"/>
    <property type="project" value="TreeGrafter"/>
</dbReference>
<evidence type="ECO:0000313" key="7">
    <source>
        <dbReference type="EMBL" id="SIO47756.1"/>
    </source>
</evidence>
<dbReference type="Gene3D" id="3.40.50.1970">
    <property type="match status" value="1"/>
</dbReference>
<dbReference type="InterPro" id="IPR001670">
    <property type="entry name" value="ADH_Fe/GldA"/>
</dbReference>
<dbReference type="PROSITE" id="PS00913">
    <property type="entry name" value="ADH_IRON_1"/>
    <property type="match status" value="1"/>
</dbReference>
<keyword evidence="4" id="KW-0520">NAD</keyword>
<dbReference type="GO" id="GO:0046872">
    <property type="term" value="F:metal ion binding"/>
    <property type="evidence" value="ECO:0007669"/>
    <property type="project" value="InterPro"/>
</dbReference>
<accession>A0A1N6JUP6</accession>
<evidence type="ECO:0000256" key="1">
    <source>
        <dbReference type="ARBA" id="ARBA00001962"/>
    </source>
</evidence>
<name>A0A1N6JUP6_9BURK</name>
<dbReference type="FunFam" id="1.20.1090.10:FF:000001">
    <property type="entry name" value="Aldehyde-alcohol dehydrogenase"/>
    <property type="match status" value="1"/>
</dbReference>
<dbReference type="RefSeq" id="WP_074267068.1">
    <property type="nucleotide sequence ID" value="NZ_FSRM01000002.1"/>
</dbReference>
<dbReference type="OrthoDB" id="9815791at2"/>
<proteinExistence type="inferred from homology"/>
<dbReference type="Pfam" id="PF25137">
    <property type="entry name" value="ADH_Fe_C"/>
    <property type="match status" value="1"/>
</dbReference>
<protein>
    <submittedName>
        <fullName evidence="7">Uncharacterized protein</fullName>
    </submittedName>
</protein>
<dbReference type="InterPro" id="IPR039697">
    <property type="entry name" value="Alcohol_dehydrogenase_Fe"/>
</dbReference>
<dbReference type="Pfam" id="PF00465">
    <property type="entry name" value="Fe-ADH"/>
    <property type="match status" value="1"/>
</dbReference>
<comment type="cofactor">
    <cofactor evidence="1">
        <name>Fe cation</name>
        <dbReference type="ChEBI" id="CHEBI:24875"/>
    </cofactor>
</comment>
<sequence length="387" mass="40923">MSLPSVNWNYPTAVKVGAGRVRELPQWCESLGMRRPLLITDPGLAALPLIGSVLDHCRSAGLECGLFHDIKGNPTGKNVDDGVAIFKAGGHDGVIAFGGGSALDAAKAVALMVGQERPLWDFEDVGDNYLRVNVAGMAPVVAVPTTAGTGSEVGRASVITDDHAHVKRIIFHAKMLPAVVILDPELTVGLPAKLTAATGMDALSHNLEAYCSPFYHPMATGIALEGIRLIKQYLPRAVKDGHDLEARLQMLVASSMGATAFQRGLGAMHALAHPLGALYDAHHGMLNAILMPYVLKANEAVIAERIELLARYLELAQPSFASFLDWVLAMRESLGIPHTLSEIGIGAQDAAKVGEMAVVDGSAGTNPIQFSAADYSRIFVAALEGML</sequence>
<dbReference type="InterPro" id="IPR018211">
    <property type="entry name" value="ADH_Fe_CS"/>
</dbReference>
<reference evidence="7 8" key="1">
    <citation type="submission" date="2016-11" db="EMBL/GenBank/DDBJ databases">
        <authorList>
            <person name="Jaros S."/>
            <person name="Januszkiewicz K."/>
            <person name="Wedrychowicz H."/>
        </authorList>
    </citation>
    <scope>NUCLEOTIDE SEQUENCE [LARGE SCALE GENOMIC DNA]</scope>
    <source>
        <strain evidence="7 8">GAS86</strain>
    </source>
</reference>
<keyword evidence="3" id="KW-0560">Oxidoreductase</keyword>
<dbReference type="CDD" id="cd14861">
    <property type="entry name" value="Fe-ADH-like"/>
    <property type="match status" value="1"/>
</dbReference>
<dbReference type="PANTHER" id="PTHR11496:SF102">
    <property type="entry name" value="ALCOHOL DEHYDROGENASE 4"/>
    <property type="match status" value="1"/>
</dbReference>
<dbReference type="PANTHER" id="PTHR11496">
    <property type="entry name" value="ALCOHOL DEHYDROGENASE"/>
    <property type="match status" value="1"/>
</dbReference>
<gene>
    <name evidence="7" type="ORF">SAMN05444168_5038</name>
</gene>
<evidence type="ECO:0000256" key="3">
    <source>
        <dbReference type="ARBA" id="ARBA00023002"/>
    </source>
</evidence>